<keyword evidence="3 8" id="KW-0436">Ligase</keyword>
<sequence>MEIINSIVALQNALYAPRKAGKRIGLVPTMGALHDGHASLIRRSVKDCDVTVVSVFLNPTQFNDQNDLARYPRTLEADCALAETCGADIVFAPSVKEIYPTPDTRTFAFPPVTTVMEGAYRPGHFNGVCQVVSRLFYIVKPQRAYFGEKDWQQIAVIKRLVTFINSPVEIIECPTIREKDGLAKSSRNALLAPEERLLAAKIYAVLQESVARSKTKTVAEVHDEVVHQLNAADGLDVEYFDIVDGRTLLPVTQWDQAAEVVGCITVYCGATPIRLIDHITYRKEASHDD</sequence>
<dbReference type="InterPro" id="IPR042176">
    <property type="entry name" value="Pantoate_ligase_C"/>
</dbReference>
<keyword evidence="5 8" id="KW-0547">Nucleotide-binding</keyword>
<protein>
    <recommendedName>
        <fullName evidence="8">Pantothenate synthetase</fullName>
        <shortName evidence="8">PS</shortName>
        <ecNumber evidence="8">6.3.2.1</ecNumber>
    </recommendedName>
    <alternativeName>
        <fullName evidence="8">Pantoate--beta-alanine ligase</fullName>
    </alternativeName>
    <alternativeName>
        <fullName evidence="8">Pantoate-activating enzyme</fullName>
    </alternativeName>
</protein>
<dbReference type="Gene3D" id="3.30.1300.10">
    <property type="entry name" value="Pantoate-beta-alanine ligase, C-terminal domain"/>
    <property type="match status" value="1"/>
</dbReference>
<comment type="miscellaneous">
    <text evidence="8">The reaction proceeds by a bi uni uni bi ping pong mechanism.</text>
</comment>
<dbReference type="EMBL" id="FUXK01000028">
    <property type="protein sequence ID" value="SKA11536.1"/>
    <property type="molecule type" value="Genomic_DNA"/>
</dbReference>
<feature type="binding site" evidence="8">
    <location>
        <position position="61"/>
    </location>
    <ligand>
        <name>beta-alanine</name>
        <dbReference type="ChEBI" id="CHEBI:57966"/>
    </ligand>
</feature>
<dbReference type="PANTHER" id="PTHR21299">
    <property type="entry name" value="CYTIDYLATE KINASE/PANTOATE-BETA-ALANINE LIGASE"/>
    <property type="match status" value="1"/>
</dbReference>
<evidence type="ECO:0000256" key="8">
    <source>
        <dbReference type="HAMAP-Rule" id="MF_00158"/>
    </source>
</evidence>
<dbReference type="InterPro" id="IPR014729">
    <property type="entry name" value="Rossmann-like_a/b/a_fold"/>
</dbReference>
<dbReference type="NCBIfam" id="TIGR00018">
    <property type="entry name" value="panC"/>
    <property type="match status" value="1"/>
</dbReference>
<keyword evidence="8" id="KW-0963">Cytoplasm</keyword>
<dbReference type="FunFam" id="3.40.50.620:FF:000013">
    <property type="entry name" value="Pantothenate synthetase"/>
    <property type="match status" value="1"/>
</dbReference>
<dbReference type="GO" id="GO:0005829">
    <property type="term" value="C:cytosol"/>
    <property type="evidence" value="ECO:0007669"/>
    <property type="project" value="TreeGrafter"/>
</dbReference>
<feature type="binding site" evidence="8">
    <location>
        <begin position="184"/>
        <end position="187"/>
    </location>
    <ligand>
        <name>ATP</name>
        <dbReference type="ChEBI" id="CHEBI:30616"/>
    </ligand>
</feature>
<dbReference type="InterPro" id="IPR003721">
    <property type="entry name" value="Pantoate_ligase"/>
</dbReference>
<dbReference type="SUPFAM" id="SSF52374">
    <property type="entry name" value="Nucleotidylyl transferase"/>
    <property type="match status" value="1"/>
</dbReference>
<evidence type="ECO:0000313" key="9">
    <source>
        <dbReference type="EMBL" id="SKA11536.1"/>
    </source>
</evidence>
<dbReference type="PANTHER" id="PTHR21299:SF1">
    <property type="entry name" value="PANTOATE--BETA-ALANINE LIGASE"/>
    <property type="match status" value="1"/>
</dbReference>
<dbReference type="GO" id="GO:0015940">
    <property type="term" value="P:pantothenate biosynthetic process"/>
    <property type="evidence" value="ECO:0007669"/>
    <property type="project" value="UniProtKB-UniRule"/>
</dbReference>
<keyword evidence="4 8" id="KW-0566">Pantothenate biosynthesis</keyword>
<comment type="catalytic activity">
    <reaction evidence="7 8">
        <text>(R)-pantoate + beta-alanine + ATP = (R)-pantothenate + AMP + diphosphate + H(+)</text>
        <dbReference type="Rhea" id="RHEA:10912"/>
        <dbReference type="ChEBI" id="CHEBI:15378"/>
        <dbReference type="ChEBI" id="CHEBI:15980"/>
        <dbReference type="ChEBI" id="CHEBI:29032"/>
        <dbReference type="ChEBI" id="CHEBI:30616"/>
        <dbReference type="ChEBI" id="CHEBI:33019"/>
        <dbReference type="ChEBI" id="CHEBI:57966"/>
        <dbReference type="ChEBI" id="CHEBI:456215"/>
        <dbReference type="EC" id="6.3.2.1"/>
    </reaction>
</comment>
<feature type="binding site" evidence="8">
    <location>
        <position position="153"/>
    </location>
    <ligand>
        <name>(R)-pantoate</name>
        <dbReference type="ChEBI" id="CHEBI:15980"/>
    </ligand>
</feature>
<dbReference type="GO" id="GO:0004592">
    <property type="term" value="F:pantoate-beta-alanine ligase activity"/>
    <property type="evidence" value="ECO:0007669"/>
    <property type="project" value="UniProtKB-UniRule"/>
</dbReference>
<organism evidence="9 10">
    <name type="scientific">Segatella oulorum</name>
    <dbReference type="NCBI Taxonomy" id="28136"/>
    <lineage>
        <taxon>Bacteria</taxon>
        <taxon>Pseudomonadati</taxon>
        <taxon>Bacteroidota</taxon>
        <taxon>Bacteroidia</taxon>
        <taxon>Bacteroidales</taxon>
        <taxon>Prevotellaceae</taxon>
        <taxon>Segatella</taxon>
    </lineage>
</organism>
<gene>
    <name evidence="8" type="primary">panC</name>
    <name evidence="9" type="ORF">SAMN02745202_02105</name>
</gene>
<dbReference type="UniPathway" id="UPA00028">
    <property type="reaction ID" value="UER00005"/>
</dbReference>
<dbReference type="RefSeq" id="WP_078805798.1">
    <property type="nucleotide sequence ID" value="NZ_FUXK01000028.1"/>
</dbReference>
<evidence type="ECO:0000256" key="6">
    <source>
        <dbReference type="ARBA" id="ARBA00022840"/>
    </source>
</evidence>
<dbReference type="STRING" id="28136.SAMN02745202_02105"/>
<feature type="binding site" evidence="8">
    <location>
        <begin position="147"/>
        <end position="150"/>
    </location>
    <ligand>
        <name>ATP</name>
        <dbReference type="ChEBI" id="CHEBI:30616"/>
    </ligand>
</feature>
<comment type="pathway">
    <text evidence="1 8">Cofactor biosynthesis; (R)-pantothenate biosynthesis; (R)-pantothenate from (R)-pantoate and beta-alanine: step 1/1.</text>
</comment>
<reference evidence="9 10" key="1">
    <citation type="submission" date="2017-02" db="EMBL/GenBank/DDBJ databases">
        <authorList>
            <person name="Peterson S.W."/>
        </authorList>
    </citation>
    <scope>NUCLEOTIDE SEQUENCE [LARGE SCALE GENOMIC DNA]</scope>
    <source>
        <strain evidence="9 10">ATCC 43324</strain>
    </source>
</reference>
<comment type="subcellular location">
    <subcellularLocation>
        <location evidence="8">Cytoplasm</location>
    </subcellularLocation>
</comment>
<evidence type="ECO:0000256" key="7">
    <source>
        <dbReference type="ARBA" id="ARBA00048258"/>
    </source>
</evidence>
<feature type="binding site" evidence="8">
    <location>
        <begin position="30"/>
        <end position="37"/>
    </location>
    <ligand>
        <name>ATP</name>
        <dbReference type="ChEBI" id="CHEBI:30616"/>
    </ligand>
</feature>
<dbReference type="GO" id="GO:0005524">
    <property type="term" value="F:ATP binding"/>
    <property type="evidence" value="ECO:0007669"/>
    <property type="project" value="UniProtKB-KW"/>
</dbReference>
<dbReference type="EC" id="6.3.2.1" evidence="8"/>
<proteinExistence type="inferred from homology"/>
<feature type="binding site" evidence="8">
    <location>
        <position position="61"/>
    </location>
    <ligand>
        <name>(R)-pantoate</name>
        <dbReference type="ChEBI" id="CHEBI:15980"/>
    </ligand>
</feature>
<evidence type="ECO:0000256" key="1">
    <source>
        <dbReference type="ARBA" id="ARBA00004990"/>
    </source>
</evidence>
<dbReference type="Gene3D" id="3.40.50.620">
    <property type="entry name" value="HUPs"/>
    <property type="match status" value="1"/>
</dbReference>
<dbReference type="Proteomes" id="UP000190065">
    <property type="component" value="Unassembled WGS sequence"/>
</dbReference>
<comment type="function">
    <text evidence="8">Catalyzes the condensation of pantoate with beta-alanine in an ATP-dependent reaction via a pantoyl-adenylate intermediate.</text>
</comment>
<comment type="subunit">
    <text evidence="8">Homodimer.</text>
</comment>
<dbReference type="Pfam" id="PF02569">
    <property type="entry name" value="Pantoate_ligase"/>
    <property type="match status" value="1"/>
</dbReference>
<dbReference type="HAMAP" id="MF_00158">
    <property type="entry name" value="PanC"/>
    <property type="match status" value="1"/>
</dbReference>
<comment type="similarity">
    <text evidence="2 8">Belongs to the pantothenate synthetase family.</text>
</comment>
<feature type="active site" description="Proton donor" evidence="8">
    <location>
        <position position="37"/>
    </location>
</feature>
<accession>A0A1T4R6T7</accession>
<evidence type="ECO:0000256" key="4">
    <source>
        <dbReference type="ARBA" id="ARBA00022655"/>
    </source>
</evidence>
<evidence type="ECO:0000256" key="2">
    <source>
        <dbReference type="ARBA" id="ARBA00009256"/>
    </source>
</evidence>
<feature type="binding site" evidence="8">
    <location>
        <position position="176"/>
    </location>
    <ligand>
        <name>ATP</name>
        <dbReference type="ChEBI" id="CHEBI:30616"/>
    </ligand>
</feature>
<keyword evidence="6 8" id="KW-0067">ATP-binding</keyword>
<evidence type="ECO:0000256" key="5">
    <source>
        <dbReference type="ARBA" id="ARBA00022741"/>
    </source>
</evidence>
<dbReference type="AlphaFoldDB" id="A0A1T4R6T7"/>
<dbReference type="CDD" id="cd00560">
    <property type="entry name" value="PanC"/>
    <property type="match status" value="1"/>
</dbReference>
<evidence type="ECO:0000256" key="3">
    <source>
        <dbReference type="ARBA" id="ARBA00022598"/>
    </source>
</evidence>
<dbReference type="eggNOG" id="COG0414">
    <property type="taxonomic scope" value="Bacteria"/>
</dbReference>
<evidence type="ECO:0000313" key="10">
    <source>
        <dbReference type="Proteomes" id="UP000190065"/>
    </source>
</evidence>
<name>A0A1T4R6T7_9BACT</name>